<dbReference type="EMBL" id="GDIQ01067278">
    <property type="protein sequence ID" value="JAN27459.1"/>
    <property type="molecule type" value="Transcribed_RNA"/>
</dbReference>
<accession>A0A0P6E9T9</accession>
<evidence type="ECO:0000313" key="1">
    <source>
        <dbReference type="EMBL" id="JAN27459.1"/>
    </source>
</evidence>
<reference evidence="1" key="1">
    <citation type="submission" date="2015-10" db="EMBL/GenBank/DDBJ databases">
        <title>EvidentialGene: Evidence-directed Construction of Complete mRNA Transcriptomes without Genomes.</title>
        <authorList>
            <person name="Gilbert D.G."/>
        </authorList>
    </citation>
    <scope>NUCLEOTIDE SEQUENCE</scope>
</reference>
<sequence length="101" mass="11775">MLYLTTCVGFEYGRQYLKLRGFSWKRSVNSFTTVVARLVSQNIGNRICLIPLPTHFHMDYQRHACLAFSVPPSQYCRYGNINPFPIDYAFLPRLRGRLTLP</sequence>
<name>A0A0P6E9T9_9CRUS</name>
<organism evidence="1">
    <name type="scientific">Daphnia magna</name>
    <dbReference type="NCBI Taxonomy" id="35525"/>
    <lineage>
        <taxon>Eukaryota</taxon>
        <taxon>Metazoa</taxon>
        <taxon>Ecdysozoa</taxon>
        <taxon>Arthropoda</taxon>
        <taxon>Crustacea</taxon>
        <taxon>Branchiopoda</taxon>
        <taxon>Diplostraca</taxon>
        <taxon>Cladocera</taxon>
        <taxon>Anomopoda</taxon>
        <taxon>Daphniidae</taxon>
        <taxon>Daphnia</taxon>
    </lineage>
</organism>
<dbReference type="AlphaFoldDB" id="A0A0P6E9T9"/>
<protein>
    <submittedName>
        <fullName evidence="1">Uncharacterized protein</fullName>
    </submittedName>
</protein>
<proteinExistence type="predicted"/>